<gene>
    <name evidence="4" type="ORF">E9232_004763</name>
</gene>
<keyword evidence="5" id="KW-1185">Reference proteome</keyword>
<dbReference type="PANTHER" id="PTHR43877:SF1">
    <property type="entry name" value="ACETYLTRANSFERASE"/>
    <property type="match status" value="1"/>
</dbReference>
<dbReference type="PANTHER" id="PTHR43877">
    <property type="entry name" value="AMINOALKYLPHOSPHONATE N-ACETYLTRANSFERASE-RELATED-RELATED"/>
    <property type="match status" value="1"/>
</dbReference>
<dbReference type="Gene3D" id="3.40.630.30">
    <property type="match status" value="1"/>
</dbReference>
<dbReference type="Proteomes" id="UP001262410">
    <property type="component" value="Unassembled WGS sequence"/>
</dbReference>
<dbReference type="SUPFAM" id="SSF55729">
    <property type="entry name" value="Acyl-CoA N-acyltransferases (Nat)"/>
    <property type="match status" value="1"/>
</dbReference>
<dbReference type="EMBL" id="JAVDPW010000008">
    <property type="protein sequence ID" value="MDR6292225.1"/>
    <property type="molecule type" value="Genomic_DNA"/>
</dbReference>
<dbReference type="Pfam" id="PF13508">
    <property type="entry name" value="Acetyltransf_7"/>
    <property type="match status" value="1"/>
</dbReference>
<name>A0ABU1JUC7_9PROT</name>
<feature type="domain" description="N-acetyltransferase" evidence="3">
    <location>
        <begin position="5"/>
        <end position="163"/>
    </location>
</feature>
<proteinExistence type="predicted"/>
<accession>A0ABU1JUC7</accession>
<reference evidence="4 5" key="1">
    <citation type="submission" date="2023-07" db="EMBL/GenBank/DDBJ databases">
        <title>Sorghum-associated microbial communities from plants grown in Nebraska, USA.</title>
        <authorList>
            <person name="Schachtman D."/>
        </authorList>
    </citation>
    <scope>NUCLEOTIDE SEQUENCE [LARGE SCALE GENOMIC DNA]</scope>
    <source>
        <strain evidence="4 5">584</strain>
    </source>
</reference>
<evidence type="ECO:0000259" key="3">
    <source>
        <dbReference type="PROSITE" id="PS51186"/>
    </source>
</evidence>
<evidence type="ECO:0000313" key="4">
    <source>
        <dbReference type="EMBL" id="MDR6292225.1"/>
    </source>
</evidence>
<evidence type="ECO:0000313" key="5">
    <source>
        <dbReference type="Proteomes" id="UP001262410"/>
    </source>
</evidence>
<dbReference type="PROSITE" id="PS51186">
    <property type="entry name" value="GNAT"/>
    <property type="match status" value="1"/>
</dbReference>
<keyword evidence="2" id="KW-0012">Acyltransferase</keyword>
<dbReference type="InterPro" id="IPR050832">
    <property type="entry name" value="Bact_Acetyltransf"/>
</dbReference>
<keyword evidence="1" id="KW-0808">Transferase</keyword>
<dbReference type="InterPro" id="IPR016181">
    <property type="entry name" value="Acyl_CoA_acyltransferase"/>
</dbReference>
<evidence type="ECO:0000256" key="2">
    <source>
        <dbReference type="ARBA" id="ARBA00023315"/>
    </source>
</evidence>
<dbReference type="RefSeq" id="WP_309798146.1">
    <property type="nucleotide sequence ID" value="NZ_JAVDPW010000008.1"/>
</dbReference>
<organism evidence="4 5">
    <name type="scientific">Inquilinus ginsengisoli</name>
    <dbReference type="NCBI Taxonomy" id="363840"/>
    <lineage>
        <taxon>Bacteria</taxon>
        <taxon>Pseudomonadati</taxon>
        <taxon>Pseudomonadota</taxon>
        <taxon>Alphaproteobacteria</taxon>
        <taxon>Rhodospirillales</taxon>
        <taxon>Rhodospirillaceae</taxon>
        <taxon>Inquilinus</taxon>
    </lineage>
</organism>
<sequence>MSGDLTVRPIREADLEAVRRLQADSFAALATALHSPAQIAAHVAMIMAPDYAGDLLSNNILVAEAPGGALVATAGWCRVPDDAAVARLRKVFVAPDRAGQGLGRRMVEAAEDAARAAGFRRFRVRANANAEAFYARLGYRAIRHEEMPTPAGVAMPTVIMVKD</sequence>
<comment type="caution">
    <text evidence="4">The sequence shown here is derived from an EMBL/GenBank/DDBJ whole genome shotgun (WGS) entry which is preliminary data.</text>
</comment>
<protein>
    <submittedName>
        <fullName evidence="4">N-acetyltransferase YhbS</fullName>
    </submittedName>
</protein>
<dbReference type="InterPro" id="IPR000182">
    <property type="entry name" value="GNAT_dom"/>
</dbReference>
<dbReference type="CDD" id="cd04301">
    <property type="entry name" value="NAT_SF"/>
    <property type="match status" value="1"/>
</dbReference>
<evidence type="ECO:0000256" key="1">
    <source>
        <dbReference type="ARBA" id="ARBA00022679"/>
    </source>
</evidence>